<dbReference type="EMBL" id="OZ026884">
    <property type="protein sequence ID" value="CAL1238946.1"/>
    <property type="molecule type" value="Genomic_DNA"/>
</dbReference>
<dbReference type="Proteomes" id="UP001497493">
    <property type="component" value="Chromosome"/>
</dbReference>
<evidence type="ECO:0000313" key="3">
    <source>
        <dbReference type="Proteomes" id="UP001497493"/>
    </source>
</evidence>
<accession>A0ABM9NED2</accession>
<proteinExistence type="predicted"/>
<reference evidence="2 3" key="1">
    <citation type="submission" date="2024-04" db="EMBL/GenBank/DDBJ databases">
        <authorList>
            <person name="Cremers G."/>
        </authorList>
    </citation>
    <scope>NUCLEOTIDE SEQUENCE [LARGE SCALE GENOMIC DNA]</scope>
    <source>
        <strain evidence="2">MeCH1-AG</strain>
    </source>
</reference>
<name>A0ABM9NED2_9GAMM</name>
<keyword evidence="3" id="KW-1185">Reference proteome</keyword>
<evidence type="ECO:0000256" key="1">
    <source>
        <dbReference type="SAM" id="MobiDB-lite"/>
    </source>
</evidence>
<feature type="region of interest" description="Disordered" evidence="1">
    <location>
        <begin position="35"/>
        <end position="55"/>
    </location>
</feature>
<evidence type="ECO:0000313" key="2">
    <source>
        <dbReference type="EMBL" id="CAL1238946.1"/>
    </source>
</evidence>
<evidence type="ECO:0008006" key="4">
    <source>
        <dbReference type="Google" id="ProtNLM"/>
    </source>
</evidence>
<gene>
    <name evidence="2" type="ORF">MECH1_V1_0165</name>
</gene>
<organism evidence="2 3">
    <name type="scientific">Candidatus Methylocalor cossyra</name>
    <dbReference type="NCBI Taxonomy" id="3108543"/>
    <lineage>
        <taxon>Bacteria</taxon>
        <taxon>Pseudomonadati</taxon>
        <taxon>Pseudomonadota</taxon>
        <taxon>Gammaproteobacteria</taxon>
        <taxon>Methylococcales</taxon>
        <taxon>Methylococcaceae</taxon>
        <taxon>Candidatus Methylocalor</taxon>
    </lineage>
</organism>
<sequence>MERFNSRVAEVLRTHRFDAIEGLETTLHALCSSTTTVSRNAPWATSPPVQALKNG</sequence>
<protein>
    <recommendedName>
        <fullName evidence="4">Integrase catalytic domain-containing protein</fullName>
    </recommendedName>
</protein>